<dbReference type="Gene3D" id="2.30.330.10">
    <property type="entry name" value="SpoA-like"/>
    <property type="match status" value="1"/>
</dbReference>
<keyword evidence="3" id="KW-1003">Cell membrane</keyword>
<comment type="similarity">
    <text evidence="2">Belongs to the FliN/MopA/SpaO family.</text>
</comment>
<evidence type="ECO:0000256" key="6">
    <source>
        <dbReference type="ARBA" id="ARBA00023136"/>
    </source>
</evidence>
<dbReference type="PANTHER" id="PTHR43484">
    <property type="match status" value="1"/>
</dbReference>
<dbReference type="GO" id="GO:0009425">
    <property type="term" value="C:bacterial-type flagellum basal body"/>
    <property type="evidence" value="ECO:0007669"/>
    <property type="project" value="InterPro"/>
</dbReference>
<keyword evidence="6" id="KW-0472">Membrane</keyword>
<keyword evidence="8" id="KW-0969">Cilium</keyword>
<dbReference type="SUPFAM" id="SSF101801">
    <property type="entry name" value="Surface presentation of antigens (SPOA)"/>
    <property type="match status" value="1"/>
</dbReference>
<name>A0A1H0KYB5_MICTS</name>
<dbReference type="Proteomes" id="UP000186456">
    <property type="component" value="Unassembled WGS sequence"/>
</dbReference>
<dbReference type="InterPro" id="IPR036429">
    <property type="entry name" value="SpoA-like_sf"/>
</dbReference>
<evidence type="ECO:0000313" key="9">
    <source>
        <dbReference type="Proteomes" id="UP000186456"/>
    </source>
</evidence>
<evidence type="ECO:0000256" key="5">
    <source>
        <dbReference type="ARBA" id="ARBA00022779"/>
    </source>
</evidence>
<reference evidence="8 9" key="1">
    <citation type="submission" date="2016-10" db="EMBL/GenBank/DDBJ databases">
        <authorList>
            <person name="de Groot N.N."/>
        </authorList>
    </citation>
    <scope>NUCLEOTIDE SEQUENCE [LARGE SCALE GENOMIC DNA]</scope>
    <source>
        <strain evidence="8 9">StLB037</strain>
    </source>
</reference>
<keyword evidence="8" id="KW-0282">Flagellum</keyword>
<dbReference type="Pfam" id="PF01052">
    <property type="entry name" value="FliMN_C"/>
    <property type="match status" value="1"/>
</dbReference>
<proteinExistence type="inferred from homology"/>
<sequence length="219" mass="22157">MSTFHAAAMAAAIAAKLPFGFPVLPTPSTDPGATGRAVVVAFSGAPGASIAVQIADPAGLDDGSSGEELSDRLHPAFQAAVAVLGTGTLGEGEEVDAASVFTEAGAQVFDLVREDGTTVARAAIRIDDARAAASTAGPVRLSRIAGVEMELVVEIGRTRLPVRDVLSLEPGHVVELDRAAGSPADITLNGRLIGHGTVVVADGDFAVRVERIIDQAGSD</sequence>
<dbReference type="InterPro" id="IPR001543">
    <property type="entry name" value="FliN-like_C"/>
</dbReference>
<evidence type="ECO:0000259" key="7">
    <source>
        <dbReference type="Pfam" id="PF01052"/>
    </source>
</evidence>
<evidence type="ECO:0000256" key="2">
    <source>
        <dbReference type="ARBA" id="ARBA00009226"/>
    </source>
</evidence>
<dbReference type="GO" id="GO:0071973">
    <property type="term" value="P:bacterial-type flagellum-dependent cell motility"/>
    <property type="evidence" value="ECO:0007669"/>
    <property type="project" value="InterPro"/>
</dbReference>
<dbReference type="GO" id="GO:0003774">
    <property type="term" value="F:cytoskeletal motor activity"/>
    <property type="evidence" value="ECO:0007669"/>
    <property type="project" value="InterPro"/>
</dbReference>
<gene>
    <name evidence="8" type="ORF">SAMN04487788_0247</name>
</gene>
<keyword evidence="4" id="KW-0145">Chemotaxis</keyword>
<comment type="subcellular location">
    <subcellularLocation>
        <location evidence="1">Cell membrane</location>
        <topology evidence="1">Peripheral membrane protein</topology>
        <orientation evidence="1">Cytoplasmic side</orientation>
    </subcellularLocation>
</comment>
<dbReference type="PRINTS" id="PR00956">
    <property type="entry name" value="FLGMOTORFLIN"/>
</dbReference>
<dbReference type="InterPro" id="IPR051469">
    <property type="entry name" value="FliN/MopA/SpaO"/>
</dbReference>
<evidence type="ECO:0000256" key="4">
    <source>
        <dbReference type="ARBA" id="ARBA00022500"/>
    </source>
</evidence>
<evidence type="ECO:0000256" key="1">
    <source>
        <dbReference type="ARBA" id="ARBA00004413"/>
    </source>
</evidence>
<dbReference type="AlphaFoldDB" id="A0A1H0KYB5"/>
<dbReference type="GO" id="GO:0005886">
    <property type="term" value="C:plasma membrane"/>
    <property type="evidence" value="ECO:0007669"/>
    <property type="project" value="UniProtKB-SubCell"/>
</dbReference>
<dbReference type="GO" id="GO:0006935">
    <property type="term" value="P:chemotaxis"/>
    <property type="evidence" value="ECO:0007669"/>
    <property type="project" value="UniProtKB-KW"/>
</dbReference>
<keyword evidence="5" id="KW-0283">Flagellar rotation</keyword>
<organism evidence="8 9">
    <name type="scientific">Microbacterium testaceum (strain StLB037)</name>
    <dbReference type="NCBI Taxonomy" id="979556"/>
    <lineage>
        <taxon>Bacteria</taxon>
        <taxon>Bacillati</taxon>
        <taxon>Actinomycetota</taxon>
        <taxon>Actinomycetes</taxon>
        <taxon>Micrococcales</taxon>
        <taxon>Microbacteriaceae</taxon>
        <taxon>Microbacterium</taxon>
    </lineage>
</organism>
<keyword evidence="8" id="KW-0966">Cell projection</keyword>
<dbReference type="EMBL" id="FNJN01000001">
    <property type="protein sequence ID" value="SDO60776.1"/>
    <property type="molecule type" value="Genomic_DNA"/>
</dbReference>
<feature type="domain" description="Flagellar motor switch protein FliN-like C-terminal" evidence="7">
    <location>
        <begin position="143"/>
        <end position="213"/>
    </location>
</feature>
<dbReference type="InterPro" id="IPR001172">
    <property type="entry name" value="FliN_T3SS_HrcQb"/>
</dbReference>
<evidence type="ECO:0000313" key="8">
    <source>
        <dbReference type="EMBL" id="SDO60776.1"/>
    </source>
</evidence>
<evidence type="ECO:0000256" key="3">
    <source>
        <dbReference type="ARBA" id="ARBA00022475"/>
    </source>
</evidence>
<dbReference type="RefSeq" id="WP_074694147.1">
    <property type="nucleotide sequence ID" value="NZ_FNJN01000001.1"/>
</dbReference>
<dbReference type="PANTHER" id="PTHR43484:SF1">
    <property type="entry name" value="FLAGELLAR MOTOR SWITCH PROTEIN FLIN"/>
    <property type="match status" value="1"/>
</dbReference>
<accession>A0A1H0KYB5</accession>
<protein>
    <submittedName>
        <fullName evidence="8">Flagellar motor switch protein FliN/FliY</fullName>
    </submittedName>
</protein>